<dbReference type="InterPro" id="IPR018247">
    <property type="entry name" value="EF_Hand_1_Ca_BS"/>
</dbReference>
<dbReference type="AlphaFoldDB" id="A0A813KSD7"/>
<organism evidence="9 10">
    <name type="scientific">Polarella glacialis</name>
    <name type="common">Dinoflagellate</name>
    <dbReference type="NCBI Taxonomy" id="89957"/>
    <lineage>
        <taxon>Eukaryota</taxon>
        <taxon>Sar</taxon>
        <taxon>Alveolata</taxon>
        <taxon>Dinophyceae</taxon>
        <taxon>Suessiales</taxon>
        <taxon>Suessiaceae</taxon>
        <taxon>Polarella</taxon>
    </lineage>
</organism>
<dbReference type="Proteomes" id="UP000626109">
    <property type="component" value="Unassembled WGS sequence"/>
</dbReference>
<dbReference type="PANTHER" id="PTHR23048">
    <property type="entry name" value="MYOSIN LIGHT CHAIN 1, 3"/>
    <property type="match status" value="1"/>
</dbReference>
<dbReference type="InterPro" id="IPR011992">
    <property type="entry name" value="EF-hand-dom_pair"/>
</dbReference>
<dbReference type="InterPro" id="IPR002048">
    <property type="entry name" value="EF_hand_dom"/>
</dbReference>
<feature type="region of interest" description="Disordered" evidence="7">
    <location>
        <begin position="1"/>
        <end position="21"/>
    </location>
</feature>
<accession>A0A813KSD7</accession>
<dbReference type="GO" id="GO:0005509">
    <property type="term" value="F:calcium ion binding"/>
    <property type="evidence" value="ECO:0007669"/>
    <property type="project" value="InterPro"/>
</dbReference>
<dbReference type="EMBL" id="CAJNNW010031621">
    <property type="protein sequence ID" value="CAE8708241.1"/>
    <property type="molecule type" value="Genomic_DNA"/>
</dbReference>
<comment type="caution">
    <text evidence="9">The sequence shown here is derived from an EMBL/GenBank/DDBJ whole genome shotgun (WGS) entry which is preliminary data.</text>
</comment>
<evidence type="ECO:0000259" key="8">
    <source>
        <dbReference type="PROSITE" id="PS50222"/>
    </source>
</evidence>
<name>A0A813KSD7_POLGL</name>
<evidence type="ECO:0000313" key="9">
    <source>
        <dbReference type="EMBL" id="CAE8708241.1"/>
    </source>
</evidence>
<evidence type="ECO:0000256" key="6">
    <source>
        <dbReference type="ARBA" id="ARBA00022990"/>
    </source>
</evidence>
<evidence type="ECO:0000256" key="5">
    <source>
        <dbReference type="ARBA" id="ARBA00022837"/>
    </source>
</evidence>
<feature type="domain" description="EF-hand" evidence="8">
    <location>
        <begin position="156"/>
        <end position="191"/>
    </location>
</feature>
<keyword evidence="3" id="KW-0479">Metal-binding</keyword>
<dbReference type="PROSITE" id="PS50222">
    <property type="entry name" value="EF_HAND_2"/>
    <property type="match status" value="1"/>
</dbReference>
<dbReference type="GO" id="GO:0016460">
    <property type="term" value="C:myosin II complex"/>
    <property type="evidence" value="ECO:0007669"/>
    <property type="project" value="TreeGrafter"/>
</dbReference>
<dbReference type="FunFam" id="1.10.238.10:FF:000178">
    <property type="entry name" value="Calmodulin-2 A"/>
    <property type="match status" value="1"/>
</dbReference>
<dbReference type="InterPro" id="IPR050230">
    <property type="entry name" value="CALM/Myosin/TropC-like"/>
</dbReference>
<evidence type="ECO:0000256" key="4">
    <source>
        <dbReference type="ARBA" id="ARBA00022737"/>
    </source>
</evidence>
<sequence>MTEKLAGLAFGTTPKEPTKDDINNKNMLQEAMAPLQQQAVAISDLLKKKRLRASDLFKKIDASGAKEFERAVRAAEKNPSKKERESIALAKTSKKGLVTEDDHEEFRQIFCLFKQLSQSRMEHGGDENVGLVEWDESGSITIDDLEQLLETVGMKLTGPQLEAMVKEIDLDGDGNIDFNEFCSTMTKKIQIDYEPEDVGKAFRAFSRNAPEGMIRVTDLKNALTTYMHRELVEAEVEELVFHYKDSFITLPGSDTEYFRYQSYIDLMSPLSDRAPQAE</sequence>
<keyword evidence="4" id="KW-0677">Repeat</keyword>
<dbReference type="Gene3D" id="1.10.238.10">
    <property type="entry name" value="EF-hand"/>
    <property type="match status" value="1"/>
</dbReference>
<dbReference type="SUPFAM" id="SSF47473">
    <property type="entry name" value="EF-hand"/>
    <property type="match status" value="1"/>
</dbReference>
<dbReference type="Pfam" id="PF13833">
    <property type="entry name" value="EF-hand_8"/>
    <property type="match status" value="1"/>
</dbReference>
<evidence type="ECO:0000256" key="7">
    <source>
        <dbReference type="SAM" id="MobiDB-lite"/>
    </source>
</evidence>
<evidence type="ECO:0000256" key="1">
    <source>
        <dbReference type="ARBA" id="ARBA00005253"/>
    </source>
</evidence>
<comment type="similarity">
    <text evidence="1">Belongs to the centrin family.</text>
</comment>
<evidence type="ECO:0000256" key="3">
    <source>
        <dbReference type="ARBA" id="ARBA00022723"/>
    </source>
</evidence>
<protein>
    <recommendedName>
        <fullName evidence="2">Calmodulin</fullName>
    </recommendedName>
</protein>
<dbReference type="SMART" id="SM00054">
    <property type="entry name" value="EFh"/>
    <property type="match status" value="1"/>
</dbReference>
<gene>
    <name evidence="9" type="ORF">PGLA2088_LOCUS34858</name>
</gene>
<evidence type="ECO:0000313" key="10">
    <source>
        <dbReference type="Proteomes" id="UP000626109"/>
    </source>
</evidence>
<proteinExistence type="inferred from homology"/>
<keyword evidence="6" id="KW-0007">Acetylation</keyword>
<dbReference type="CDD" id="cd00051">
    <property type="entry name" value="EFh"/>
    <property type="match status" value="1"/>
</dbReference>
<keyword evidence="5" id="KW-0106">Calcium</keyword>
<evidence type="ECO:0000256" key="2">
    <source>
        <dbReference type="ARBA" id="ARBA00020786"/>
    </source>
</evidence>
<dbReference type="PROSITE" id="PS00018">
    <property type="entry name" value="EF_HAND_1"/>
    <property type="match status" value="1"/>
</dbReference>
<reference evidence="9" key="1">
    <citation type="submission" date="2021-02" db="EMBL/GenBank/DDBJ databases">
        <authorList>
            <person name="Dougan E. K."/>
            <person name="Rhodes N."/>
            <person name="Thang M."/>
            <person name="Chan C."/>
        </authorList>
    </citation>
    <scope>NUCLEOTIDE SEQUENCE</scope>
</reference>
<dbReference type="PANTHER" id="PTHR23048:SF0">
    <property type="entry name" value="CALMODULIN LIKE 3"/>
    <property type="match status" value="1"/>
</dbReference>